<reference evidence="2" key="1">
    <citation type="submission" date="2016-06" db="EMBL/GenBank/DDBJ databases">
        <authorList>
            <person name="Petersen J."/>
            <person name="Sayavedra L."/>
        </authorList>
    </citation>
    <scope>NUCLEOTIDE SEQUENCE [LARGE SCALE GENOMIC DNA]</scope>
    <source>
        <strain evidence="2">BazSymB</strain>
    </source>
</reference>
<dbReference type="Proteomes" id="UP000198559">
    <property type="component" value="Unassembled WGS sequence"/>
</dbReference>
<dbReference type="AlphaFoldDB" id="A0A1H6KK34"/>
<proteinExistence type="predicted"/>
<evidence type="ECO:0000313" key="1">
    <source>
        <dbReference type="EMBL" id="SEH76036.1"/>
    </source>
</evidence>
<evidence type="ECO:0000313" key="2">
    <source>
        <dbReference type="Proteomes" id="UP000198559"/>
    </source>
</evidence>
<gene>
    <name evidence="1" type="ORF">BAZSYMB_SCAFFOLD00021_26</name>
</gene>
<name>A0A1H6KK34_9GAMM</name>
<sequence>MFSIILPVASHSNDTFKNFANRASVMPKKPNYSIKL</sequence>
<accession>A0A1H6KK34</accession>
<protein>
    <submittedName>
        <fullName evidence="1">Uncharacterized protein</fullName>
    </submittedName>
</protein>
<dbReference type="EMBL" id="CVUD02000119">
    <property type="protein sequence ID" value="SEH76036.1"/>
    <property type="molecule type" value="Genomic_DNA"/>
</dbReference>
<organism evidence="1 2">
    <name type="scientific">Bathymodiolus azoricus thioautotrophic gill symbiont</name>
    <dbReference type="NCBI Taxonomy" id="235205"/>
    <lineage>
        <taxon>Bacteria</taxon>
        <taxon>Pseudomonadati</taxon>
        <taxon>Pseudomonadota</taxon>
        <taxon>Gammaproteobacteria</taxon>
        <taxon>sulfur-oxidizing symbionts</taxon>
    </lineage>
</organism>